<evidence type="ECO:0000259" key="6">
    <source>
        <dbReference type="Pfam" id="PF01276"/>
    </source>
</evidence>
<comment type="cofactor">
    <cofactor evidence="1">
        <name>pyridoxal 5'-phosphate</name>
        <dbReference type="ChEBI" id="CHEBI:597326"/>
    </cofactor>
</comment>
<name>A0ABZ3EFN7_9STAP</name>
<dbReference type="Pfam" id="PF01276">
    <property type="entry name" value="OKR_DC_1"/>
    <property type="match status" value="1"/>
</dbReference>
<evidence type="ECO:0000256" key="2">
    <source>
        <dbReference type="ARBA" id="ARBA00010671"/>
    </source>
</evidence>
<comment type="similarity">
    <text evidence="2">Belongs to the Orn/Lys/Arg decarboxylase class-I family.</text>
</comment>
<gene>
    <name evidence="8" type="ORF">QQM35_03900</name>
</gene>
<dbReference type="InterPro" id="IPR008286">
    <property type="entry name" value="Prn/Lys/Arg_de-COase_C"/>
</dbReference>
<dbReference type="InterPro" id="IPR000310">
    <property type="entry name" value="Orn/Lys/Arg_deCO2ase_major_dom"/>
</dbReference>
<dbReference type="Proteomes" id="UP001436297">
    <property type="component" value="Chromosome"/>
</dbReference>
<evidence type="ECO:0000256" key="3">
    <source>
        <dbReference type="ARBA" id="ARBA00022793"/>
    </source>
</evidence>
<dbReference type="InterPro" id="IPR015424">
    <property type="entry name" value="PyrdxlP-dep_Trfase"/>
</dbReference>
<protein>
    <submittedName>
        <fullName evidence="8">Lysine decarboxylase</fullName>
    </submittedName>
</protein>
<evidence type="ECO:0000256" key="4">
    <source>
        <dbReference type="ARBA" id="ARBA00022898"/>
    </source>
</evidence>
<organism evidence="8 9">
    <name type="scientific">Staphylococcus hsinchuensis</name>
    <dbReference type="NCBI Taxonomy" id="3051183"/>
    <lineage>
        <taxon>Bacteria</taxon>
        <taxon>Bacillati</taxon>
        <taxon>Bacillota</taxon>
        <taxon>Bacilli</taxon>
        <taxon>Bacillales</taxon>
        <taxon>Staphylococcaceae</taxon>
        <taxon>Staphylococcus</taxon>
    </lineage>
</organism>
<evidence type="ECO:0000256" key="1">
    <source>
        <dbReference type="ARBA" id="ARBA00001933"/>
    </source>
</evidence>
<dbReference type="EMBL" id="CP128355">
    <property type="protein sequence ID" value="XAF71261.1"/>
    <property type="molecule type" value="Genomic_DNA"/>
</dbReference>
<dbReference type="Gene3D" id="3.90.105.10">
    <property type="entry name" value="Molybdopterin biosynthesis moea protein, domain 2"/>
    <property type="match status" value="1"/>
</dbReference>
<dbReference type="Gene3D" id="3.40.640.10">
    <property type="entry name" value="Type I PLP-dependent aspartate aminotransferase-like (Major domain)"/>
    <property type="match status" value="1"/>
</dbReference>
<accession>A0ABZ3EFN7</accession>
<dbReference type="SUPFAM" id="SSF55904">
    <property type="entry name" value="Ornithine decarboxylase C-terminal domain"/>
    <property type="match status" value="1"/>
</dbReference>
<keyword evidence="9" id="KW-1185">Reference proteome</keyword>
<dbReference type="Pfam" id="PF03711">
    <property type="entry name" value="OKR_DC_1_C"/>
    <property type="match status" value="1"/>
</dbReference>
<feature type="domain" description="Orn/Lys/Arg decarboxylase C-terminal" evidence="7">
    <location>
        <begin position="381"/>
        <end position="428"/>
    </location>
</feature>
<keyword evidence="3" id="KW-0210">Decarboxylase</keyword>
<proteinExistence type="inferred from homology"/>
<dbReference type="PANTHER" id="PTHR43277">
    <property type="entry name" value="ARGININE DECARBOXYLASE"/>
    <property type="match status" value="1"/>
</dbReference>
<dbReference type="RefSeq" id="WP_342610515.1">
    <property type="nucleotide sequence ID" value="NZ_CP128355.1"/>
</dbReference>
<feature type="domain" description="Orn/Lys/Arg decarboxylases family 1 pyridoxal-P attachment site" evidence="6">
    <location>
        <begin position="4"/>
        <end position="269"/>
    </location>
</feature>
<evidence type="ECO:0000313" key="8">
    <source>
        <dbReference type="EMBL" id="XAF71261.1"/>
    </source>
</evidence>
<keyword evidence="4" id="KW-0663">Pyridoxal phosphate</keyword>
<dbReference type="InterPro" id="IPR036633">
    <property type="entry name" value="Prn/Lys/Arg_de-COase_C_sf"/>
</dbReference>
<evidence type="ECO:0000313" key="9">
    <source>
        <dbReference type="Proteomes" id="UP001436297"/>
    </source>
</evidence>
<reference evidence="8 9" key="1">
    <citation type="journal article" date="2024" name="Pathogens">
        <title>Staphylococcus hsinchuensis sp. nov., Isolated from Soymilk.</title>
        <authorList>
            <person name="Wang Y.T."/>
            <person name="Lin Y.C."/>
            <person name="Hsieh Y.H."/>
            <person name="Lin Y.T."/>
            <person name="Hamada M."/>
            <person name="Chen C.C."/>
            <person name="Liou J.S."/>
            <person name="Lee A.Y."/>
            <person name="Zhang W.L."/>
            <person name="Chen Y.T."/>
            <person name="Huang C.H."/>
        </authorList>
    </citation>
    <scope>NUCLEOTIDE SEQUENCE [LARGE SCALE GENOMIC DNA]</scope>
    <source>
        <strain evidence="8 9">H164</strain>
    </source>
</reference>
<dbReference type="PANTHER" id="PTHR43277:SF3">
    <property type="entry name" value="DECARBOXYLASE, PUTATIVE-RELATED"/>
    <property type="match status" value="1"/>
</dbReference>
<dbReference type="SUPFAM" id="SSF53383">
    <property type="entry name" value="PLP-dependent transferases"/>
    <property type="match status" value="1"/>
</dbReference>
<keyword evidence="5" id="KW-0456">Lyase</keyword>
<sequence length="449" mass="51574">MGLPLVNQLKALHHTKPISLHVPGHKNMTIGNLNQLDFTMDMTEITGLDDLHHPEDVLLESMETIHKHPNYDAFYLVNGTTSGILSVIQSYKDETGRYGVVRNAHKSVFHAVDLTQQPCHLFEMTMSNETKQYIGPRLETLHHQLNETKLAILTYPNYYGECVNIANAVQTLHAHDVPVLVDEAHGAHFDLEGFPHSAMQAGADYVVQSYHKTLPALTMGSVIFIHKEAPVRERVIKYLSYFQTSSPSYLVMSSLELAHQFYNNYKSAEFFNKRQQLINALSSKQFKVVEVDDPLKLIIQCDGYQGFELQEQFESLQIYTELADEYQVLFVLPLWHDNDNYPFELLLERIKQLKIQERAPLDEQRIIYNTESSKYYPGDINDVKEIDIDQAENEILATHIVPYPPGIPLMFKGEKISNSMVKLLHNWHNQNLKIEGLYGHKIKIKDDSK</sequence>
<dbReference type="InterPro" id="IPR015421">
    <property type="entry name" value="PyrdxlP-dep_Trfase_major"/>
</dbReference>
<evidence type="ECO:0000259" key="7">
    <source>
        <dbReference type="Pfam" id="PF03711"/>
    </source>
</evidence>
<evidence type="ECO:0000256" key="5">
    <source>
        <dbReference type="ARBA" id="ARBA00023239"/>
    </source>
</evidence>
<dbReference type="InterPro" id="IPR052357">
    <property type="entry name" value="Orn_Lys_Arg_decarboxylase-I"/>
</dbReference>